<comment type="caution">
    <text evidence="1">The sequence shown here is derived from an EMBL/GenBank/DDBJ whole genome shotgun (WGS) entry which is preliminary data.</text>
</comment>
<dbReference type="Proteomes" id="UP001371391">
    <property type="component" value="Unassembled WGS sequence"/>
</dbReference>
<feature type="non-terminal residue" evidence="1">
    <location>
        <position position="1"/>
    </location>
</feature>
<protein>
    <submittedName>
        <fullName evidence="1">Uncharacterized protein</fullName>
    </submittedName>
</protein>
<reference evidence="1 2" key="1">
    <citation type="submission" date="2024-02" db="EMBL/GenBank/DDBJ databases">
        <title>Bacteria isolated from the canopy kelp, Nereocystis luetkeana.</title>
        <authorList>
            <person name="Pfister C.A."/>
            <person name="Younker I.T."/>
            <person name="Light S.H."/>
        </authorList>
    </citation>
    <scope>NUCLEOTIDE SEQUENCE [LARGE SCALE GENOMIC DNA]</scope>
    <source>
        <strain evidence="1 2">TI.1.03</strain>
    </source>
</reference>
<evidence type="ECO:0000313" key="1">
    <source>
        <dbReference type="EMBL" id="MEL0657443.1"/>
    </source>
</evidence>
<feature type="non-terminal residue" evidence="1">
    <location>
        <position position="71"/>
    </location>
</feature>
<proteinExistence type="predicted"/>
<name>A0ABU9H6Q2_9GAMM</name>
<sequence>DRNFEQVGHQIRVKDQSVIFRRDQLYVLFEHIADNPPITHIYPSTIRTIRQLRRRLLGDLQDYADCPEAFL</sequence>
<organism evidence="1 2">
    <name type="scientific">Pseudoalteromonas issachenkonii</name>
    <dbReference type="NCBI Taxonomy" id="152297"/>
    <lineage>
        <taxon>Bacteria</taxon>
        <taxon>Pseudomonadati</taxon>
        <taxon>Pseudomonadota</taxon>
        <taxon>Gammaproteobacteria</taxon>
        <taxon>Alteromonadales</taxon>
        <taxon>Pseudoalteromonadaceae</taxon>
        <taxon>Pseudoalteromonas</taxon>
    </lineage>
</organism>
<dbReference type="EMBL" id="JBAKAW010000253">
    <property type="protein sequence ID" value="MEL0657443.1"/>
    <property type="molecule type" value="Genomic_DNA"/>
</dbReference>
<dbReference type="RefSeq" id="WP_341604164.1">
    <property type="nucleotide sequence ID" value="NZ_JBAKAW010000253.1"/>
</dbReference>
<keyword evidence="2" id="KW-1185">Reference proteome</keyword>
<evidence type="ECO:0000313" key="2">
    <source>
        <dbReference type="Proteomes" id="UP001371391"/>
    </source>
</evidence>
<gene>
    <name evidence="1" type="ORF">V6257_20905</name>
</gene>
<accession>A0ABU9H6Q2</accession>